<evidence type="ECO:0000313" key="3">
    <source>
        <dbReference type="WBParaSite" id="PEQ_0000629601-mRNA-1"/>
    </source>
</evidence>
<evidence type="ECO:0000313" key="2">
    <source>
        <dbReference type="Proteomes" id="UP000887564"/>
    </source>
</evidence>
<accession>A0A914RIE1</accession>
<dbReference type="Proteomes" id="UP000887564">
    <property type="component" value="Unplaced"/>
</dbReference>
<feature type="region of interest" description="Disordered" evidence="1">
    <location>
        <begin position="37"/>
        <end position="58"/>
    </location>
</feature>
<dbReference type="AlphaFoldDB" id="A0A914RIE1"/>
<dbReference type="WBParaSite" id="PEQ_0000629601-mRNA-1">
    <property type="protein sequence ID" value="PEQ_0000629601-mRNA-1"/>
    <property type="gene ID" value="PEQ_0000629601"/>
</dbReference>
<organism evidence="2 3">
    <name type="scientific">Parascaris equorum</name>
    <name type="common">Equine roundworm</name>
    <dbReference type="NCBI Taxonomy" id="6256"/>
    <lineage>
        <taxon>Eukaryota</taxon>
        <taxon>Metazoa</taxon>
        <taxon>Ecdysozoa</taxon>
        <taxon>Nematoda</taxon>
        <taxon>Chromadorea</taxon>
        <taxon>Rhabditida</taxon>
        <taxon>Spirurina</taxon>
        <taxon>Ascaridomorpha</taxon>
        <taxon>Ascaridoidea</taxon>
        <taxon>Ascarididae</taxon>
        <taxon>Parascaris</taxon>
    </lineage>
</organism>
<name>A0A914RIE1_PAREQ</name>
<proteinExistence type="predicted"/>
<keyword evidence="2" id="KW-1185">Reference proteome</keyword>
<reference evidence="3" key="1">
    <citation type="submission" date="2022-11" db="UniProtKB">
        <authorList>
            <consortium name="WormBaseParasite"/>
        </authorList>
    </citation>
    <scope>IDENTIFICATION</scope>
</reference>
<protein>
    <submittedName>
        <fullName evidence="3">Uncharacterized protein</fullName>
    </submittedName>
</protein>
<sequence>MLTQSKRRSTIFGGKSPKRTVKSLTCTIRSSRQLPAPLLHLNESSHQARRSFECSRPN</sequence>
<evidence type="ECO:0000256" key="1">
    <source>
        <dbReference type="SAM" id="MobiDB-lite"/>
    </source>
</evidence>
<feature type="region of interest" description="Disordered" evidence="1">
    <location>
        <begin position="1"/>
        <end position="22"/>
    </location>
</feature>